<protein>
    <submittedName>
        <fullName evidence="1">Carboxyphosphonoenolpyruvate phosphonomutase-like protein (AFU_orthologue AFUA_5G07230)</fullName>
    </submittedName>
</protein>
<proteinExistence type="predicted"/>
<dbReference type="CDD" id="cd00377">
    <property type="entry name" value="ICL_PEPM"/>
    <property type="match status" value="1"/>
</dbReference>
<evidence type="ECO:0000313" key="1">
    <source>
        <dbReference type="EMBL" id="CBF70082.1"/>
    </source>
</evidence>
<dbReference type="KEGG" id="ani:ANIA_06151"/>
<dbReference type="InterPro" id="IPR015813">
    <property type="entry name" value="Pyrv/PenolPyrv_kinase-like_dom"/>
</dbReference>
<dbReference type="InParanoid" id="Q5AZX9"/>
<dbReference type="Gene3D" id="3.20.20.60">
    <property type="entry name" value="Phosphoenolpyruvate-binding domains"/>
    <property type="match status" value="1"/>
</dbReference>
<dbReference type="InterPro" id="IPR039556">
    <property type="entry name" value="ICL/PEPM"/>
</dbReference>
<organism evidence="1 2">
    <name type="scientific">Emericella nidulans (strain FGSC A4 / ATCC 38163 / CBS 112.46 / NRRL 194 / M139)</name>
    <name type="common">Aspergillus nidulans</name>
    <dbReference type="NCBI Taxonomy" id="227321"/>
    <lineage>
        <taxon>Eukaryota</taxon>
        <taxon>Fungi</taxon>
        <taxon>Dikarya</taxon>
        <taxon>Ascomycota</taxon>
        <taxon>Pezizomycotina</taxon>
        <taxon>Eurotiomycetes</taxon>
        <taxon>Eurotiomycetidae</taxon>
        <taxon>Eurotiales</taxon>
        <taxon>Aspergillaceae</taxon>
        <taxon>Aspergillus</taxon>
        <taxon>Aspergillus subgen. Nidulantes</taxon>
    </lineage>
</organism>
<gene>
    <name evidence="1" type="ORF">ANIA_06151</name>
</gene>
<dbReference type="HOGENOM" id="CLU_027389_2_0_1"/>
<dbReference type="InterPro" id="IPR040442">
    <property type="entry name" value="Pyrv_kinase-like_dom_sf"/>
</dbReference>
<reference evidence="2" key="1">
    <citation type="journal article" date="2005" name="Nature">
        <title>Sequencing of Aspergillus nidulans and comparative analysis with A. fumigatus and A. oryzae.</title>
        <authorList>
            <person name="Galagan J.E."/>
            <person name="Calvo S.E."/>
            <person name="Cuomo C."/>
            <person name="Ma L.J."/>
            <person name="Wortman J.R."/>
            <person name="Batzoglou S."/>
            <person name="Lee S.I."/>
            <person name="Basturkmen M."/>
            <person name="Spevak C.C."/>
            <person name="Clutterbuck J."/>
            <person name="Kapitonov V."/>
            <person name="Jurka J."/>
            <person name="Scazzocchio C."/>
            <person name="Farman M."/>
            <person name="Butler J."/>
            <person name="Purcell S."/>
            <person name="Harris S."/>
            <person name="Braus G.H."/>
            <person name="Draht O."/>
            <person name="Busch S."/>
            <person name="D'Enfert C."/>
            <person name="Bouchier C."/>
            <person name="Goldman G.H."/>
            <person name="Bell-Pedersen D."/>
            <person name="Griffiths-Jones S."/>
            <person name="Doonan J.H."/>
            <person name="Yu J."/>
            <person name="Vienken K."/>
            <person name="Pain A."/>
            <person name="Freitag M."/>
            <person name="Selker E.U."/>
            <person name="Archer D.B."/>
            <person name="Penalva M.A."/>
            <person name="Oakley B.R."/>
            <person name="Momany M."/>
            <person name="Tanaka T."/>
            <person name="Kumagai T."/>
            <person name="Asai K."/>
            <person name="Machida M."/>
            <person name="Nierman W.C."/>
            <person name="Denning D.W."/>
            <person name="Caddick M."/>
            <person name="Hynes M."/>
            <person name="Paoletti M."/>
            <person name="Fischer R."/>
            <person name="Miller B."/>
            <person name="Dyer P."/>
            <person name="Sachs M.S."/>
            <person name="Osmani S.A."/>
            <person name="Birren B.W."/>
        </authorList>
    </citation>
    <scope>NUCLEOTIDE SEQUENCE [LARGE SCALE GENOMIC DNA]</scope>
    <source>
        <strain evidence="2">FGSC A4 / ATCC 38163 / CBS 112.46 / NRRL 194 / M139</strain>
    </source>
</reference>
<dbReference type="PANTHER" id="PTHR42905">
    <property type="entry name" value="PHOSPHOENOLPYRUVATE CARBOXYLASE"/>
    <property type="match status" value="1"/>
</dbReference>
<dbReference type="AlphaFoldDB" id="Q5AZX9"/>
<dbReference type="EMBL" id="BN001301">
    <property type="protein sequence ID" value="CBF70082.1"/>
    <property type="molecule type" value="Genomic_DNA"/>
</dbReference>
<dbReference type="OrthoDB" id="429143at2759"/>
<dbReference type="PANTHER" id="PTHR42905:SF16">
    <property type="entry name" value="CARBOXYPHOSPHONOENOLPYRUVATE PHOSPHONOMUTASE-LIKE PROTEIN (AFU_ORTHOLOGUE AFUA_5G07230)"/>
    <property type="match status" value="1"/>
</dbReference>
<evidence type="ECO:0000313" key="2">
    <source>
        <dbReference type="Proteomes" id="UP000000560"/>
    </source>
</evidence>
<accession>C8V2A4</accession>
<dbReference type="eggNOG" id="ENOG502RZTD">
    <property type="taxonomic scope" value="Eukaryota"/>
</dbReference>
<dbReference type="Pfam" id="PF13714">
    <property type="entry name" value="PEP_mutase"/>
    <property type="match status" value="1"/>
</dbReference>
<sequence length="274" mass="29701">MPIRTEHNNQAIYFRSLHDPKNPLILTNVYDAATASLIANHPSTKAIATGSYAIATSQGIPDDALSFPQNLAAIRSIASVLKRNEVLSHQDQTDISLRFPLTVDIQDGYNDVALTVKEIIKLGVVGCNIEDLDSNTGQLRPLLDAVHRIKVALQAAKESGVPDFVVNARTDVLGSLDKGTIEDAIERGKAYLDAGACTVFVWGGAGGRGVSKDEVERLVKAFEGRLNVKLVLREGFLTVRELKKLGLARISLGPELYRAAMNAFQEKADAVLRD</sequence>
<dbReference type="OMA" id="GRAENFF"/>
<dbReference type="Proteomes" id="UP000000560">
    <property type="component" value="Chromosome I"/>
</dbReference>
<dbReference type="SUPFAM" id="SSF51621">
    <property type="entry name" value="Phosphoenolpyruvate/pyruvate domain"/>
    <property type="match status" value="1"/>
</dbReference>
<accession>Q5AZX9</accession>
<dbReference type="RefSeq" id="XP_663755.1">
    <property type="nucleotide sequence ID" value="XM_658663.1"/>
</dbReference>
<dbReference type="GeneID" id="2871122"/>
<reference evidence="2" key="2">
    <citation type="journal article" date="2009" name="Fungal Genet. Biol.">
        <title>The 2008 update of the Aspergillus nidulans genome annotation: a community effort.</title>
        <authorList>
            <person name="Wortman J.R."/>
            <person name="Gilsenan J.M."/>
            <person name="Joardar V."/>
            <person name="Deegan J."/>
            <person name="Clutterbuck J."/>
            <person name="Andersen M.R."/>
            <person name="Archer D."/>
            <person name="Bencina M."/>
            <person name="Braus G."/>
            <person name="Coutinho P."/>
            <person name="von Dohren H."/>
            <person name="Doonan J."/>
            <person name="Driessen A.J."/>
            <person name="Durek P."/>
            <person name="Espeso E."/>
            <person name="Fekete E."/>
            <person name="Flipphi M."/>
            <person name="Estrada C.G."/>
            <person name="Geysens S."/>
            <person name="Goldman G."/>
            <person name="de Groot P.W."/>
            <person name="Hansen K."/>
            <person name="Harris S.D."/>
            <person name="Heinekamp T."/>
            <person name="Helmstaedt K."/>
            <person name="Henrissat B."/>
            <person name="Hofmann G."/>
            <person name="Homan T."/>
            <person name="Horio T."/>
            <person name="Horiuchi H."/>
            <person name="James S."/>
            <person name="Jones M."/>
            <person name="Karaffa L."/>
            <person name="Karanyi Z."/>
            <person name="Kato M."/>
            <person name="Keller N."/>
            <person name="Kelly D.E."/>
            <person name="Kiel J.A."/>
            <person name="Kim J.M."/>
            <person name="van der Klei I.J."/>
            <person name="Klis F.M."/>
            <person name="Kovalchuk A."/>
            <person name="Krasevec N."/>
            <person name="Kubicek C.P."/>
            <person name="Liu B."/>
            <person name="Maccabe A."/>
            <person name="Meyer V."/>
            <person name="Mirabito P."/>
            <person name="Miskei M."/>
            <person name="Mos M."/>
            <person name="Mullins J."/>
            <person name="Nelson D.R."/>
            <person name="Nielsen J."/>
            <person name="Oakley B.R."/>
            <person name="Osmani S.A."/>
            <person name="Pakula T."/>
            <person name="Paszewski A."/>
            <person name="Paulsen I."/>
            <person name="Pilsyk S."/>
            <person name="Pocsi I."/>
            <person name="Punt P.J."/>
            <person name="Ram A.F."/>
            <person name="Ren Q."/>
            <person name="Robellet X."/>
            <person name="Robson G."/>
            <person name="Seiboth B."/>
            <person name="van Solingen P."/>
            <person name="Specht T."/>
            <person name="Sun J."/>
            <person name="Taheri-Talesh N."/>
            <person name="Takeshita N."/>
            <person name="Ussery D."/>
            <person name="vanKuyk P.A."/>
            <person name="Visser H."/>
            <person name="van de Vondervoort P.J."/>
            <person name="de Vries R.P."/>
            <person name="Walton J."/>
            <person name="Xiang X."/>
            <person name="Xiong Y."/>
            <person name="Zeng A.P."/>
            <person name="Brandt B.W."/>
            <person name="Cornell M.J."/>
            <person name="van den Hondel C.A."/>
            <person name="Visser J."/>
            <person name="Oliver S.G."/>
            <person name="Turner G."/>
        </authorList>
    </citation>
    <scope>GENOME REANNOTATION</scope>
    <source>
        <strain evidence="2">FGSC A4 / ATCC 38163 / CBS 112.46 / NRRL 194 / M139</strain>
    </source>
</reference>
<name>Q5AZX9_EMENI</name>
<dbReference type="GO" id="GO:0016829">
    <property type="term" value="F:lyase activity"/>
    <property type="evidence" value="ECO:0000318"/>
    <property type="project" value="GO_Central"/>
</dbReference>
<keyword evidence="2" id="KW-1185">Reference proteome</keyword>
<dbReference type="STRING" id="227321.Q5AZX9"/>
<dbReference type="VEuPathDB" id="FungiDB:AN6151"/>